<protein>
    <submittedName>
        <fullName evidence="2">Uncharacterized protein</fullName>
    </submittedName>
</protein>
<sequence length="243" mass="26399">MQGPKTVTALSLLSMDPSPTVAASAQQAARTKHGLVNVTRLVRALERMDQEEEDMSWLEVQKTWETVLELATFPLSADSRASTTAATLDDLERILARVEVQVQDSARLPTPPEEAAAEDLLEAHVPTKLEDEPVELEIPVAAPSAAPAVVVTPTASKAFDMADYFARREQESKQGGDAGLLPLKSKVAKDPMDEEGMRQRLLAGANSKGMGARELQEELSGQLAGQQPREREEPAYLPFLSEN</sequence>
<reference evidence="2 3" key="1">
    <citation type="journal article" date="2012" name="Eukaryot. Cell">
        <title>Genome sequence of the Trichosporon asahii environmental strain CBS 8904.</title>
        <authorList>
            <person name="Yang R.Y."/>
            <person name="Li H.T."/>
            <person name="Zhu H."/>
            <person name="Zhou G.P."/>
            <person name="Wang M."/>
            <person name="Wang L."/>
        </authorList>
    </citation>
    <scope>NUCLEOTIDE SEQUENCE [LARGE SCALE GENOMIC DNA]</scope>
    <source>
        <strain evidence="2 3">CBS 8904</strain>
    </source>
</reference>
<evidence type="ECO:0000256" key="1">
    <source>
        <dbReference type="SAM" id="MobiDB-lite"/>
    </source>
</evidence>
<dbReference type="OrthoDB" id="4506189at2759"/>
<evidence type="ECO:0000313" key="2">
    <source>
        <dbReference type="EMBL" id="EKD00447.1"/>
    </source>
</evidence>
<evidence type="ECO:0000313" key="3">
    <source>
        <dbReference type="Proteomes" id="UP000006757"/>
    </source>
</evidence>
<feature type="region of interest" description="Disordered" evidence="1">
    <location>
        <begin position="205"/>
        <end position="243"/>
    </location>
</feature>
<dbReference type="InParanoid" id="K1VM62"/>
<dbReference type="EMBL" id="AMBO01000341">
    <property type="protein sequence ID" value="EKD00447.1"/>
    <property type="molecule type" value="Genomic_DNA"/>
</dbReference>
<keyword evidence="3" id="KW-1185">Reference proteome</keyword>
<dbReference type="Proteomes" id="UP000006757">
    <property type="component" value="Unassembled WGS sequence"/>
</dbReference>
<dbReference type="STRING" id="1220162.K1VM62"/>
<dbReference type="OMA" id="NATHFSD"/>
<comment type="caution">
    <text evidence="2">The sequence shown here is derived from an EMBL/GenBank/DDBJ whole genome shotgun (WGS) entry which is preliminary data.</text>
</comment>
<organism evidence="2 3">
    <name type="scientific">Trichosporon asahii var. asahii (strain CBS 8904)</name>
    <name type="common">Yeast</name>
    <dbReference type="NCBI Taxonomy" id="1220162"/>
    <lineage>
        <taxon>Eukaryota</taxon>
        <taxon>Fungi</taxon>
        <taxon>Dikarya</taxon>
        <taxon>Basidiomycota</taxon>
        <taxon>Agaricomycotina</taxon>
        <taxon>Tremellomycetes</taxon>
        <taxon>Trichosporonales</taxon>
        <taxon>Trichosporonaceae</taxon>
        <taxon>Trichosporon</taxon>
    </lineage>
</organism>
<dbReference type="HOGENOM" id="CLU_077169_0_0_1"/>
<gene>
    <name evidence="2" type="ORF">A1Q2_05284</name>
</gene>
<proteinExistence type="predicted"/>
<dbReference type="eggNOG" id="ENOG502SCD1">
    <property type="taxonomic scope" value="Eukaryota"/>
</dbReference>
<dbReference type="AlphaFoldDB" id="K1VM62"/>
<name>K1VM62_TRIAC</name>
<accession>K1VM62</accession>